<organism evidence="3">
    <name type="scientific">Alexandrium monilatum</name>
    <dbReference type="NCBI Taxonomy" id="311494"/>
    <lineage>
        <taxon>Eukaryota</taxon>
        <taxon>Sar</taxon>
        <taxon>Alveolata</taxon>
        <taxon>Dinophyceae</taxon>
        <taxon>Gonyaulacales</taxon>
        <taxon>Pyrocystaceae</taxon>
        <taxon>Alexandrium</taxon>
    </lineage>
</organism>
<dbReference type="AlphaFoldDB" id="A0A7S4UJ30"/>
<sequence>MAQAVLAQVRSHEHPKMGGVCFKAGGRPVEVLDGQGKDAANAFPTRLLSVPVCEDHDGLNEWMFDPGSDCELAVGSTYSFETSILREGGPGQKKFQVERVKDVDKEFRFSNMLASPVSPSNRSFQDIDLKCQFCGFHLRPANVRVILFFVAIIVTALLAMLEVIAQSLKGKVRTHQAPTHQTLPSARRRARPPPSPRPESRGPARPRFQSWVVFAALLLAVLVAGGVVLRIRGASRPRRMRLGVNEQLPG</sequence>
<keyword evidence="2" id="KW-0812">Transmembrane</keyword>
<feature type="transmembrane region" description="Helical" evidence="2">
    <location>
        <begin position="208"/>
        <end position="231"/>
    </location>
</feature>
<name>A0A7S4UJ30_9DINO</name>
<gene>
    <name evidence="3" type="ORF">AMON00008_LOCUS11032</name>
</gene>
<keyword evidence="2" id="KW-0472">Membrane</keyword>
<proteinExistence type="predicted"/>
<feature type="region of interest" description="Disordered" evidence="1">
    <location>
        <begin position="174"/>
        <end position="204"/>
    </location>
</feature>
<feature type="transmembrane region" description="Helical" evidence="2">
    <location>
        <begin position="145"/>
        <end position="165"/>
    </location>
</feature>
<accession>A0A7S4UJ30</accession>
<keyword evidence="2" id="KW-1133">Transmembrane helix</keyword>
<evidence type="ECO:0000256" key="2">
    <source>
        <dbReference type="SAM" id="Phobius"/>
    </source>
</evidence>
<reference evidence="3" key="1">
    <citation type="submission" date="2021-01" db="EMBL/GenBank/DDBJ databases">
        <authorList>
            <person name="Corre E."/>
            <person name="Pelletier E."/>
            <person name="Niang G."/>
            <person name="Scheremetjew M."/>
            <person name="Finn R."/>
            <person name="Kale V."/>
            <person name="Holt S."/>
            <person name="Cochrane G."/>
            <person name="Meng A."/>
            <person name="Brown T."/>
            <person name="Cohen L."/>
        </authorList>
    </citation>
    <scope>NUCLEOTIDE SEQUENCE</scope>
    <source>
        <strain evidence="3">CCMP3105</strain>
    </source>
</reference>
<evidence type="ECO:0000256" key="1">
    <source>
        <dbReference type="SAM" id="MobiDB-lite"/>
    </source>
</evidence>
<evidence type="ECO:0000313" key="3">
    <source>
        <dbReference type="EMBL" id="CAE4571413.1"/>
    </source>
</evidence>
<protein>
    <submittedName>
        <fullName evidence="3">Uncharacterized protein</fullName>
    </submittedName>
</protein>
<dbReference type="EMBL" id="HBNR01016744">
    <property type="protein sequence ID" value="CAE4571413.1"/>
    <property type="molecule type" value="Transcribed_RNA"/>
</dbReference>